<evidence type="ECO:0000313" key="1">
    <source>
        <dbReference type="EMBL" id="QZE13300.1"/>
    </source>
</evidence>
<evidence type="ECO:0000313" key="2">
    <source>
        <dbReference type="Proteomes" id="UP000826212"/>
    </source>
</evidence>
<protein>
    <submittedName>
        <fullName evidence="1">Uncharacterized protein</fullName>
    </submittedName>
</protein>
<accession>A0AC61NCQ8</accession>
<reference evidence="1" key="1">
    <citation type="submission" date="2021-08" db="EMBL/GenBank/DDBJ databases">
        <title>Novel anaerobic bacterium isolated from sea squirt in East Sea, Republic of Korea.</title>
        <authorList>
            <person name="Nguyen T.H."/>
            <person name="Li Z."/>
            <person name="Lee Y.-J."/>
            <person name="Ko J."/>
            <person name="Kim S.-G."/>
        </authorList>
    </citation>
    <scope>NUCLEOTIDE SEQUENCE</scope>
    <source>
        <strain evidence="1">KCTC 25031</strain>
    </source>
</reference>
<name>A0AC61NCQ8_9BACT</name>
<dbReference type="EMBL" id="CP081303">
    <property type="protein sequence ID" value="QZE13300.1"/>
    <property type="molecule type" value="Genomic_DNA"/>
</dbReference>
<dbReference type="Proteomes" id="UP000826212">
    <property type="component" value="Chromosome"/>
</dbReference>
<gene>
    <name evidence="1" type="ORF">K4L44_11960</name>
</gene>
<organism evidence="1 2">
    <name type="scientific">Halosquirtibacter laminarini</name>
    <dbReference type="NCBI Taxonomy" id="3374600"/>
    <lineage>
        <taxon>Bacteria</taxon>
        <taxon>Pseudomonadati</taxon>
        <taxon>Bacteroidota</taxon>
        <taxon>Bacteroidia</taxon>
        <taxon>Marinilabiliales</taxon>
        <taxon>Prolixibacteraceae</taxon>
        <taxon>Halosquirtibacter</taxon>
    </lineage>
</organism>
<proteinExistence type="predicted"/>
<keyword evidence="2" id="KW-1185">Reference proteome</keyword>
<sequence length="332" mass="38349">MRFYIDKENMLSLLKSEDKLFLEDVIKVFRNQVDIALNFSKDEILSNELIKAFFAKMAYGRKREKAPMFLDERFPERPLCNNLHTTLNSFNLKNGYLVNDENCDNTTAEGALAIKNKGQELNLFNQLVFGKSDYDFEKKMNIGGDEFNKWEDLERFTMPFTDLLLIDQFVFSDASLIESNYIPCLKSLHANKCIQTNIIVYTDHDQFVKGGRSFKNIEKQTKKAVETITGIKPTFTLILVRKQRGQKSFSEHDRTIWTNYLRIYTGDSFNHFNSRGEKISTGREIHLSSHLKDENRKVSNKLIEDIQSNIKVLGGKSSTQIKGDCVSGILNF</sequence>